<evidence type="ECO:0000313" key="1">
    <source>
        <dbReference type="EMBL" id="TGX81302.1"/>
    </source>
</evidence>
<dbReference type="EMBL" id="SRZC01000018">
    <property type="protein sequence ID" value="TGX81302.1"/>
    <property type="molecule type" value="Genomic_DNA"/>
</dbReference>
<sequence>MKTKTFAIIIVLSLTSCYSVKSLRKPNLDMPETYIPAMETDSACVADIDWWKFYTDSTLCSLIKSALENNRDLLNAAAKVEEVRNMYGIHRLNYLPEVSGVVGASHETNRYNGIATTKDPEYDLKMTVGWEVNLFGAMSWAQKSSLARYEATMDDYHAMRMTLVAETASAYFRLMALKNELSIVRQTLETREESLNQARIRFEGGLTSETVYQQAKVEYASTAALVPNLEKQVKVANNAITLLIGEFPNDSICPNQPTWSDHIQENVPVGISSTLLERRPDISAAEHRLAAAMADVGLSYANQFPNIRLSFTPGWENESLSHFFSSPFTYVAGNIAGTIFDFGRKKRKYKASIAVYEQARNDYEKAVINAFTEVNTAIETLRKVKESRQLKAELCEASMKYVNLAQLQYRAGSLNYIDVLDAQRRYFDAQIAVSNALRDEYLALANLYKVLGGGWSMSSENNNGNENMKKQTSGDSAVR</sequence>
<evidence type="ECO:0000313" key="2">
    <source>
        <dbReference type="Proteomes" id="UP000308886"/>
    </source>
</evidence>
<proteinExistence type="predicted"/>
<keyword evidence="2" id="KW-1185">Reference proteome</keyword>
<reference evidence="1" key="1">
    <citation type="submission" date="2019-04" db="EMBL/GenBank/DDBJ databases">
        <title>Microbes associate with the intestines of laboratory mice.</title>
        <authorList>
            <person name="Navarre W."/>
            <person name="Wong E."/>
            <person name="Huang K."/>
            <person name="Tropini C."/>
            <person name="Ng K."/>
            <person name="Yu B."/>
        </authorList>
    </citation>
    <scope>NUCLEOTIDE SEQUENCE</scope>
    <source>
        <strain evidence="1">NM73_A23</strain>
    </source>
</reference>
<accession>A0AC61QNN5</accession>
<dbReference type="Proteomes" id="UP000308886">
    <property type="component" value="Unassembled WGS sequence"/>
</dbReference>
<name>A0AC61QNN5_9BACT</name>
<protein>
    <submittedName>
        <fullName evidence="1">Efflux transporter outer membrane subunit</fullName>
    </submittedName>
</protein>
<comment type="caution">
    <text evidence="1">The sequence shown here is derived from an EMBL/GenBank/DDBJ whole genome shotgun (WGS) entry which is preliminary data.</text>
</comment>
<gene>
    <name evidence="1" type="ORF">E5358_10730</name>
</gene>
<organism evidence="1 2">
    <name type="scientific">Palleniella muris</name>
    <dbReference type="NCBI Taxonomy" id="3038145"/>
    <lineage>
        <taxon>Bacteria</taxon>
        <taxon>Pseudomonadati</taxon>
        <taxon>Bacteroidota</taxon>
        <taxon>Bacteroidia</taxon>
        <taxon>Bacteroidales</taxon>
        <taxon>Prevotellaceae</taxon>
        <taxon>Palleniella</taxon>
    </lineage>
</organism>